<dbReference type="Gene3D" id="3.40.630.30">
    <property type="match status" value="1"/>
</dbReference>
<keyword evidence="3" id="KW-1185">Reference proteome</keyword>
<gene>
    <name evidence="2" type="ORF">K7G82_15580</name>
</gene>
<dbReference type="InterPro" id="IPR051531">
    <property type="entry name" value="N-acetyltransferase"/>
</dbReference>
<dbReference type="InterPro" id="IPR000182">
    <property type="entry name" value="GNAT_dom"/>
</dbReference>
<reference evidence="2 3" key="1">
    <citation type="submission" date="2021-08" db="EMBL/GenBank/DDBJ databases">
        <authorList>
            <person name="Tuo L."/>
        </authorList>
    </citation>
    <scope>NUCLEOTIDE SEQUENCE [LARGE SCALE GENOMIC DNA]</scope>
    <source>
        <strain evidence="2 3">JCM 31229</strain>
    </source>
</reference>
<feature type="domain" description="N-acetyltransferase" evidence="1">
    <location>
        <begin position="8"/>
        <end position="165"/>
    </location>
</feature>
<organism evidence="2 3">
    <name type="scientific">Sphingomonas colocasiae</name>
    <dbReference type="NCBI Taxonomy" id="1848973"/>
    <lineage>
        <taxon>Bacteria</taxon>
        <taxon>Pseudomonadati</taxon>
        <taxon>Pseudomonadota</taxon>
        <taxon>Alphaproteobacteria</taxon>
        <taxon>Sphingomonadales</taxon>
        <taxon>Sphingomonadaceae</taxon>
        <taxon>Sphingomonas</taxon>
    </lineage>
</organism>
<dbReference type="InterPro" id="IPR016181">
    <property type="entry name" value="Acyl_CoA_acyltransferase"/>
</dbReference>
<dbReference type="Pfam" id="PF13302">
    <property type="entry name" value="Acetyltransf_3"/>
    <property type="match status" value="1"/>
</dbReference>
<sequence>MFARTPRLLLRPGWPEDAAALAAAIGDEMVVRNLATAPWPYDIDHARDFLAAERHPALPQFLITARTHGAPRLVGGCGLGRAPGGDIEMGYWIARPHWGLGYATEAGQALIGIARTLKLGRVVASHFLDNPASGNVLRKLGFRPTGSIVNRPSAGRAGEAPCALYALAEDDALPDGSDCYRMAA</sequence>
<proteinExistence type="predicted"/>
<dbReference type="RefSeq" id="WP_222990836.1">
    <property type="nucleotide sequence ID" value="NZ_JAINVV010000007.1"/>
</dbReference>
<dbReference type="SUPFAM" id="SSF55729">
    <property type="entry name" value="Acyl-CoA N-acyltransferases (Nat)"/>
    <property type="match status" value="1"/>
</dbReference>
<accession>A0ABS7PRB9</accession>
<evidence type="ECO:0000259" key="1">
    <source>
        <dbReference type="PROSITE" id="PS51186"/>
    </source>
</evidence>
<dbReference type="PANTHER" id="PTHR43792">
    <property type="entry name" value="GNAT FAMILY, PUTATIVE (AFU_ORTHOLOGUE AFUA_3G00765)-RELATED-RELATED"/>
    <property type="match status" value="1"/>
</dbReference>
<dbReference type="Proteomes" id="UP000706039">
    <property type="component" value="Unassembled WGS sequence"/>
</dbReference>
<evidence type="ECO:0000313" key="3">
    <source>
        <dbReference type="Proteomes" id="UP000706039"/>
    </source>
</evidence>
<name>A0ABS7PRB9_9SPHN</name>
<evidence type="ECO:0000313" key="2">
    <source>
        <dbReference type="EMBL" id="MBY8823726.1"/>
    </source>
</evidence>
<protein>
    <submittedName>
        <fullName evidence="2">GNAT family N-acetyltransferase</fullName>
    </submittedName>
</protein>
<dbReference type="PROSITE" id="PS51186">
    <property type="entry name" value="GNAT"/>
    <property type="match status" value="1"/>
</dbReference>
<dbReference type="EMBL" id="JAINVV010000007">
    <property type="protein sequence ID" value="MBY8823726.1"/>
    <property type="molecule type" value="Genomic_DNA"/>
</dbReference>
<comment type="caution">
    <text evidence="2">The sequence shown here is derived from an EMBL/GenBank/DDBJ whole genome shotgun (WGS) entry which is preliminary data.</text>
</comment>